<evidence type="ECO:0000256" key="3">
    <source>
        <dbReference type="ARBA" id="ARBA00023015"/>
    </source>
</evidence>
<reference evidence="6 7" key="1">
    <citation type="submission" date="2019-06" db="EMBL/GenBank/DDBJ databases">
        <title>Sequencing the genomes of 1000 actinobacteria strains.</title>
        <authorList>
            <person name="Klenk H.-P."/>
        </authorList>
    </citation>
    <scope>NUCLEOTIDE SEQUENCE [LARGE SCALE GENOMIC DNA]</scope>
    <source>
        <strain evidence="6 7">DSM 45679</strain>
    </source>
</reference>
<dbReference type="RefSeq" id="WP_141997127.1">
    <property type="nucleotide sequence ID" value="NZ_VFML01000001.1"/>
</dbReference>
<evidence type="ECO:0000256" key="2">
    <source>
        <dbReference type="ARBA" id="ARBA00022777"/>
    </source>
</evidence>
<dbReference type="PIRSF" id="PIRSF036625">
    <property type="entry name" value="GAF_ANTAR"/>
    <property type="match status" value="1"/>
</dbReference>
<sequence length="248" mass="26688">MADDRLIETFVELADTMVDDFDVIDFLHLLVDRCVELLSVDAAGLLLADQHGKLQLIATSNEQARLLELFQLQNDDGPCLDAFATGSRVGDPGLTRASGRWPRFATAATTAGFTAVDAFPMRLRNEVIGALNLFRARPGELAGSSLRTAQALVDVATIGLLQERSIRHQEVLTEQLQAALNSRVLIEQAKGLLAERLGVDMEGAFAALRGYARGHNLKLRDVAGAVVAGQTSTDALVGGRSPSTRPER</sequence>
<dbReference type="InterPro" id="IPR003018">
    <property type="entry name" value="GAF"/>
</dbReference>
<protein>
    <submittedName>
        <fullName evidence="6">GAF domain-containing protein</fullName>
    </submittedName>
</protein>
<gene>
    <name evidence="6" type="ORF">FB471_1989</name>
</gene>
<dbReference type="SUPFAM" id="SSF52172">
    <property type="entry name" value="CheY-like"/>
    <property type="match status" value="1"/>
</dbReference>
<dbReference type="OrthoDB" id="3683444at2"/>
<evidence type="ECO:0000256" key="1">
    <source>
        <dbReference type="ARBA" id="ARBA00022679"/>
    </source>
</evidence>
<dbReference type="PROSITE" id="PS50921">
    <property type="entry name" value="ANTAR"/>
    <property type="match status" value="1"/>
</dbReference>
<accession>A0A542DGQ3</accession>
<dbReference type="Gene3D" id="1.10.10.10">
    <property type="entry name" value="Winged helix-like DNA-binding domain superfamily/Winged helix DNA-binding domain"/>
    <property type="match status" value="1"/>
</dbReference>
<dbReference type="SMART" id="SM01012">
    <property type="entry name" value="ANTAR"/>
    <property type="match status" value="1"/>
</dbReference>
<dbReference type="EMBL" id="VFML01000001">
    <property type="protein sequence ID" value="TQJ02267.1"/>
    <property type="molecule type" value="Genomic_DNA"/>
</dbReference>
<dbReference type="Pfam" id="PF03861">
    <property type="entry name" value="ANTAR"/>
    <property type="match status" value="1"/>
</dbReference>
<dbReference type="Pfam" id="PF13185">
    <property type="entry name" value="GAF_2"/>
    <property type="match status" value="1"/>
</dbReference>
<proteinExistence type="predicted"/>
<dbReference type="Gene3D" id="3.30.450.40">
    <property type="match status" value="1"/>
</dbReference>
<dbReference type="AlphaFoldDB" id="A0A542DGQ3"/>
<name>A0A542DGQ3_AMYCI</name>
<dbReference type="InterPro" id="IPR012074">
    <property type="entry name" value="GAF_ANTAR"/>
</dbReference>
<dbReference type="GO" id="GO:0016301">
    <property type="term" value="F:kinase activity"/>
    <property type="evidence" value="ECO:0007669"/>
    <property type="project" value="UniProtKB-KW"/>
</dbReference>
<evidence type="ECO:0000259" key="5">
    <source>
        <dbReference type="PROSITE" id="PS50921"/>
    </source>
</evidence>
<evidence type="ECO:0000313" key="6">
    <source>
        <dbReference type="EMBL" id="TQJ02267.1"/>
    </source>
</evidence>
<dbReference type="SUPFAM" id="SSF55781">
    <property type="entry name" value="GAF domain-like"/>
    <property type="match status" value="1"/>
</dbReference>
<keyword evidence="2" id="KW-0418">Kinase</keyword>
<keyword evidence="3" id="KW-0805">Transcription regulation</keyword>
<feature type="domain" description="ANTAR" evidence="5">
    <location>
        <begin position="166"/>
        <end position="227"/>
    </location>
</feature>
<keyword evidence="4" id="KW-0804">Transcription</keyword>
<evidence type="ECO:0000313" key="7">
    <source>
        <dbReference type="Proteomes" id="UP000320876"/>
    </source>
</evidence>
<keyword evidence="1" id="KW-0808">Transferase</keyword>
<dbReference type="GO" id="GO:0003723">
    <property type="term" value="F:RNA binding"/>
    <property type="evidence" value="ECO:0007669"/>
    <property type="project" value="InterPro"/>
</dbReference>
<comment type="caution">
    <text evidence="6">The sequence shown here is derived from an EMBL/GenBank/DDBJ whole genome shotgun (WGS) entry which is preliminary data.</text>
</comment>
<keyword evidence="7" id="KW-1185">Reference proteome</keyword>
<evidence type="ECO:0000256" key="4">
    <source>
        <dbReference type="ARBA" id="ARBA00023163"/>
    </source>
</evidence>
<dbReference type="InterPro" id="IPR005561">
    <property type="entry name" value="ANTAR"/>
</dbReference>
<dbReference type="InterPro" id="IPR011006">
    <property type="entry name" value="CheY-like_superfamily"/>
</dbReference>
<organism evidence="6 7">
    <name type="scientific">Amycolatopsis cihanbeyliensis</name>
    <dbReference type="NCBI Taxonomy" id="1128664"/>
    <lineage>
        <taxon>Bacteria</taxon>
        <taxon>Bacillati</taxon>
        <taxon>Actinomycetota</taxon>
        <taxon>Actinomycetes</taxon>
        <taxon>Pseudonocardiales</taxon>
        <taxon>Pseudonocardiaceae</taxon>
        <taxon>Amycolatopsis</taxon>
    </lineage>
</organism>
<dbReference type="InterPro" id="IPR029016">
    <property type="entry name" value="GAF-like_dom_sf"/>
</dbReference>
<dbReference type="InterPro" id="IPR036388">
    <property type="entry name" value="WH-like_DNA-bd_sf"/>
</dbReference>
<dbReference type="Proteomes" id="UP000320876">
    <property type="component" value="Unassembled WGS sequence"/>
</dbReference>